<gene>
    <name evidence="2" type="ORF">Scep_026860</name>
</gene>
<dbReference type="EMBL" id="JBBNAG010000011">
    <property type="protein sequence ID" value="KAK9095391.1"/>
    <property type="molecule type" value="Genomic_DNA"/>
</dbReference>
<keyword evidence="3" id="KW-1185">Reference proteome</keyword>
<feature type="region of interest" description="Disordered" evidence="1">
    <location>
        <begin position="1"/>
        <end position="55"/>
    </location>
</feature>
<proteinExistence type="predicted"/>
<evidence type="ECO:0000313" key="3">
    <source>
        <dbReference type="Proteomes" id="UP001419268"/>
    </source>
</evidence>
<reference evidence="2 3" key="1">
    <citation type="submission" date="2024-01" db="EMBL/GenBank/DDBJ databases">
        <title>Genome assemblies of Stephania.</title>
        <authorList>
            <person name="Yang L."/>
        </authorList>
    </citation>
    <scope>NUCLEOTIDE SEQUENCE [LARGE SCALE GENOMIC DNA]</scope>
    <source>
        <strain evidence="2">JXDWG</strain>
        <tissue evidence="2">Leaf</tissue>
    </source>
</reference>
<organism evidence="2 3">
    <name type="scientific">Stephania cephalantha</name>
    <dbReference type="NCBI Taxonomy" id="152367"/>
    <lineage>
        <taxon>Eukaryota</taxon>
        <taxon>Viridiplantae</taxon>
        <taxon>Streptophyta</taxon>
        <taxon>Embryophyta</taxon>
        <taxon>Tracheophyta</taxon>
        <taxon>Spermatophyta</taxon>
        <taxon>Magnoliopsida</taxon>
        <taxon>Ranunculales</taxon>
        <taxon>Menispermaceae</taxon>
        <taxon>Menispermoideae</taxon>
        <taxon>Cissampelideae</taxon>
        <taxon>Stephania</taxon>
    </lineage>
</organism>
<evidence type="ECO:0000313" key="2">
    <source>
        <dbReference type="EMBL" id="KAK9095391.1"/>
    </source>
</evidence>
<protein>
    <submittedName>
        <fullName evidence="2">Uncharacterized protein</fullName>
    </submittedName>
</protein>
<sequence>MEASKGLAESRIDRREATNKRKERRFAPVGGDHQRSRKRAKNAARGDTRRRQSGNAMAAEAANACRQYHIGCSQTYNQLSILHSSFLLLCSLKGETVGISPDRDENLLS</sequence>
<evidence type="ECO:0000256" key="1">
    <source>
        <dbReference type="SAM" id="MobiDB-lite"/>
    </source>
</evidence>
<dbReference type="AlphaFoldDB" id="A0AAP0EKY0"/>
<comment type="caution">
    <text evidence="2">The sequence shown here is derived from an EMBL/GenBank/DDBJ whole genome shotgun (WGS) entry which is preliminary data.</text>
</comment>
<dbReference type="Proteomes" id="UP001419268">
    <property type="component" value="Unassembled WGS sequence"/>
</dbReference>
<accession>A0AAP0EKY0</accession>
<feature type="compositionally biased region" description="Basic and acidic residues" evidence="1">
    <location>
        <begin position="8"/>
        <end position="20"/>
    </location>
</feature>
<name>A0AAP0EKY0_9MAGN</name>